<reference evidence="2 3" key="1">
    <citation type="submission" date="2018-06" db="EMBL/GenBank/DDBJ databases">
        <title>Combined omics and stable isotope probing to characterize newly discovered Mariana Back-Arc vent microbial communities.</title>
        <authorList>
            <person name="Trembath-Reichert E."/>
            <person name="Huber J.A."/>
        </authorList>
    </citation>
    <scope>NUCLEOTIDE SEQUENCE [LARGE SCALE GENOMIC DNA]</scope>
    <source>
        <strain evidence="2">MAG 58</strain>
    </source>
</reference>
<evidence type="ECO:0000256" key="1">
    <source>
        <dbReference type="SAM" id="Phobius"/>
    </source>
</evidence>
<organism evidence="2 3">
    <name type="scientific">SAR324 cluster bacterium</name>
    <dbReference type="NCBI Taxonomy" id="2024889"/>
    <lineage>
        <taxon>Bacteria</taxon>
        <taxon>Deltaproteobacteria</taxon>
        <taxon>SAR324 cluster</taxon>
    </lineage>
</organism>
<accession>A0A432GJ92</accession>
<dbReference type="AlphaFoldDB" id="A0A432GJ92"/>
<protein>
    <recommendedName>
        <fullName evidence="4">EamA domain-containing protein</fullName>
    </recommendedName>
</protein>
<comment type="caution">
    <text evidence="2">The sequence shown here is derived from an EMBL/GenBank/DDBJ whole genome shotgun (WGS) entry which is preliminary data.</text>
</comment>
<evidence type="ECO:0008006" key="4">
    <source>
        <dbReference type="Google" id="ProtNLM"/>
    </source>
</evidence>
<gene>
    <name evidence="2" type="ORF">DSY96_08545</name>
</gene>
<keyword evidence="1" id="KW-0472">Membrane</keyword>
<feature type="transmembrane region" description="Helical" evidence="1">
    <location>
        <begin position="102"/>
        <end position="123"/>
    </location>
</feature>
<evidence type="ECO:0000313" key="3">
    <source>
        <dbReference type="Proteomes" id="UP000287917"/>
    </source>
</evidence>
<dbReference type="Proteomes" id="UP000287917">
    <property type="component" value="Unassembled WGS sequence"/>
</dbReference>
<feature type="transmembrane region" description="Helical" evidence="1">
    <location>
        <begin position="76"/>
        <end position="96"/>
    </location>
</feature>
<dbReference type="InterPro" id="IPR037185">
    <property type="entry name" value="EmrE-like"/>
</dbReference>
<name>A0A432GJ92_9DELT</name>
<keyword evidence="1" id="KW-1133">Transmembrane helix</keyword>
<dbReference type="SUPFAM" id="SSF103481">
    <property type="entry name" value="Multidrug resistance efflux transporter EmrE"/>
    <property type="match status" value="1"/>
</dbReference>
<dbReference type="EMBL" id="QNZK01000296">
    <property type="protein sequence ID" value="RTZ83160.1"/>
    <property type="molecule type" value="Genomic_DNA"/>
</dbReference>
<feature type="transmembrane region" description="Helical" evidence="1">
    <location>
        <begin position="135"/>
        <end position="152"/>
    </location>
</feature>
<evidence type="ECO:0000313" key="2">
    <source>
        <dbReference type="EMBL" id="RTZ83160.1"/>
    </source>
</evidence>
<proteinExistence type="predicted"/>
<feature type="transmembrane region" description="Helical" evidence="1">
    <location>
        <begin position="36"/>
        <end position="56"/>
    </location>
</feature>
<sequence length="153" mass="16775">MRLKFFLQYLPGLGIALCFSSSSIFIRYGLETIPSPLFGVTVGMTFCTVTYGFILLIRYLFGIETQKYFSYSRKEVVLLFIAGIFVGFGTLSRWVAIDLAPIGIVIGLSGLTIPVVLILSPIFMGRKVENVTLRVWLGAGLITSGASIITIYG</sequence>
<keyword evidence="1" id="KW-0812">Transmembrane</keyword>
<feature type="transmembrane region" description="Helical" evidence="1">
    <location>
        <begin position="12"/>
        <end position="30"/>
    </location>
</feature>